<dbReference type="Proteomes" id="UP001138802">
    <property type="component" value="Unassembled WGS sequence"/>
</dbReference>
<dbReference type="InterPro" id="IPR023214">
    <property type="entry name" value="HAD_sf"/>
</dbReference>
<dbReference type="Pfam" id="PF12710">
    <property type="entry name" value="HAD"/>
    <property type="match status" value="1"/>
</dbReference>
<dbReference type="AlphaFoldDB" id="A0A9X0WLN4"/>
<evidence type="ECO:0008006" key="3">
    <source>
        <dbReference type="Google" id="ProtNLM"/>
    </source>
</evidence>
<dbReference type="Gene3D" id="3.40.50.1000">
    <property type="entry name" value="HAD superfamily/HAD-like"/>
    <property type="match status" value="1"/>
</dbReference>
<name>A0A9X0WLN4_9GAMM</name>
<dbReference type="NCBIfam" id="TIGR01488">
    <property type="entry name" value="HAD-SF-IB"/>
    <property type="match status" value="1"/>
</dbReference>
<comment type="caution">
    <text evidence="1">The sequence shown here is derived from an EMBL/GenBank/DDBJ whole genome shotgun (WGS) entry which is preliminary data.</text>
</comment>
<dbReference type="SUPFAM" id="SSF56784">
    <property type="entry name" value="HAD-like"/>
    <property type="match status" value="1"/>
</dbReference>
<protein>
    <recommendedName>
        <fullName evidence="3">HAD-IB family hydrolase</fullName>
    </recommendedName>
</protein>
<gene>
    <name evidence="1" type="ORF">CKO25_19835</name>
</gene>
<evidence type="ECO:0000313" key="2">
    <source>
        <dbReference type="Proteomes" id="UP001138802"/>
    </source>
</evidence>
<keyword evidence="2" id="KW-1185">Reference proteome</keyword>
<sequence>MDVVLLDFDGTITRRDTTRDLLKALLGQRPWLVFRILPLVLAIVVSREGERIQQAKNTCVGLLLKGLNEKRLDLALTDYARLVQPLLRPELIQRIEDKVNQRCLVLVVTASFDGAVRVALRDAPVTVIGTRYVQKAGCFTGAVDGPGCYGHHKPQRIRQATIDLGNDLRFAEAWSDAVSDLPMMKMAERRVWVYRDQQPAAFRQADPDGEYLKLA</sequence>
<dbReference type="RefSeq" id="WP_200389670.1">
    <property type="nucleotide sequence ID" value="NZ_NRSD01000040.1"/>
</dbReference>
<organism evidence="1 2">
    <name type="scientific">Thiocapsa imhoffii</name>
    <dbReference type="NCBI Taxonomy" id="382777"/>
    <lineage>
        <taxon>Bacteria</taxon>
        <taxon>Pseudomonadati</taxon>
        <taxon>Pseudomonadota</taxon>
        <taxon>Gammaproteobacteria</taxon>
        <taxon>Chromatiales</taxon>
        <taxon>Chromatiaceae</taxon>
        <taxon>Thiocapsa</taxon>
    </lineage>
</organism>
<dbReference type="InterPro" id="IPR036412">
    <property type="entry name" value="HAD-like_sf"/>
</dbReference>
<dbReference type="Gene3D" id="1.20.1440.100">
    <property type="entry name" value="SG protein - dephosphorylation function"/>
    <property type="match status" value="1"/>
</dbReference>
<evidence type="ECO:0000313" key="1">
    <source>
        <dbReference type="EMBL" id="MBK1646843.1"/>
    </source>
</evidence>
<proteinExistence type="predicted"/>
<dbReference type="EMBL" id="NRSD01000040">
    <property type="protein sequence ID" value="MBK1646843.1"/>
    <property type="molecule type" value="Genomic_DNA"/>
</dbReference>
<accession>A0A9X0WLN4</accession>
<reference evidence="1 2" key="1">
    <citation type="journal article" date="2020" name="Microorganisms">
        <title>Osmotic Adaptation and Compatible Solute Biosynthesis of Phototrophic Bacteria as Revealed from Genome Analyses.</title>
        <authorList>
            <person name="Imhoff J.F."/>
            <person name="Rahn T."/>
            <person name="Kunzel S."/>
            <person name="Keller A."/>
            <person name="Neulinger S.C."/>
        </authorList>
    </citation>
    <scope>NUCLEOTIDE SEQUENCE [LARGE SCALE GENOMIC DNA]</scope>
    <source>
        <strain evidence="1 2">DSM 21303</strain>
    </source>
</reference>